<sequence length="206" mass="21488">MTFCRALNWKHGSNYSPKKQTMSTVVPTGLKEVKPEETITIAAETCAEQAKRYEAAEQVLLCAKNDTAPVSSEPVAHSRVLRELNTAATKPVASAVGASGSRPVSVTASIFTSLPSGAASGSEKTRAVNKPTVCGTPQSVTAKLFVTLPPPAGAGIGGGASGVGSKPQHATEKIFAPRTEDMNKGFLMFSEEEPGLTSKYILPRAV</sequence>
<reference evidence="1" key="2">
    <citation type="submission" date="2020-05" db="UniProtKB">
        <authorList>
            <consortium name="EnsemblMetazoa"/>
        </authorList>
    </citation>
    <scope>IDENTIFICATION</scope>
    <source>
        <strain evidence="1">Epiroticus2</strain>
    </source>
</reference>
<reference evidence="2" key="1">
    <citation type="submission" date="2013-03" db="EMBL/GenBank/DDBJ databases">
        <title>The Genome Sequence of Anopheles epiroticus epiroticus2.</title>
        <authorList>
            <consortium name="The Broad Institute Genomics Platform"/>
            <person name="Neafsey D.E."/>
            <person name="Howell P."/>
            <person name="Walker B."/>
            <person name="Young S.K."/>
            <person name="Zeng Q."/>
            <person name="Gargeya S."/>
            <person name="Fitzgerald M."/>
            <person name="Haas B."/>
            <person name="Abouelleil A."/>
            <person name="Allen A.W."/>
            <person name="Alvarado L."/>
            <person name="Arachchi H.M."/>
            <person name="Berlin A.M."/>
            <person name="Chapman S.B."/>
            <person name="Gainer-Dewar J."/>
            <person name="Goldberg J."/>
            <person name="Griggs A."/>
            <person name="Gujja S."/>
            <person name="Hansen M."/>
            <person name="Howarth C."/>
            <person name="Imamovic A."/>
            <person name="Ireland A."/>
            <person name="Larimer J."/>
            <person name="McCowan C."/>
            <person name="Murphy C."/>
            <person name="Pearson M."/>
            <person name="Poon T.W."/>
            <person name="Priest M."/>
            <person name="Roberts A."/>
            <person name="Saif S."/>
            <person name="Shea T."/>
            <person name="Sisk P."/>
            <person name="Sykes S."/>
            <person name="Wortman J."/>
            <person name="Nusbaum C."/>
            <person name="Birren B."/>
        </authorList>
    </citation>
    <scope>NUCLEOTIDE SEQUENCE [LARGE SCALE GENOMIC DNA]</scope>
    <source>
        <strain evidence="2">Epiroticus2</strain>
    </source>
</reference>
<name>A0A182P6K9_9DIPT</name>
<keyword evidence="2" id="KW-1185">Reference proteome</keyword>
<proteinExistence type="predicted"/>
<evidence type="ECO:0000313" key="2">
    <source>
        <dbReference type="Proteomes" id="UP000075885"/>
    </source>
</evidence>
<dbReference type="STRING" id="199890.A0A182P6K9"/>
<protein>
    <submittedName>
        <fullName evidence="1">Uncharacterized protein</fullName>
    </submittedName>
</protein>
<dbReference type="EnsemblMetazoa" id="AEPI002557-RA">
    <property type="protein sequence ID" value="AEPI002557-PA"/>
    <property type="gene ID" value="AEPI002557"/>
</dbReference>
<accession>A0A182P6K9</accession>
<dbReference type="Proteomes" id="UP000075885">
    <property type="component" value="Unassembled WGS sequence"/>
</dbReference>
<organism evidence="1 2">
    <name type="scientific">Anopheles epiroticus</name>
    <dbReference type="NCBI Taxonomy" id="199890"/>
    <lineage>
        <taxon>Eukaryota</taxon>
        <taxon>Metazoa</taxon>
        <taxon>Ecdysozoa</taxon>
        <taxon>Arthropoda</taxon>
        <taxon>Hexapoda</taxon>
        <taxon>Insecta</taxon>
        <taxon>Pterygota</taxon>
        <taxon>Neoptera</taxon>
        <taxon>Endopterygota</taxon>
        <taxon>Diptera</taxon>
        <taxon>Nematocera</taxon>
        <taxon>Culicoidea</taxon>
        <taxon>Culicidae</taxon>
        <taxon>Anophelinae</taxon>
        <taxon>Anopheles</taxon>
    </lineage>
</organism>
<dbReference type="VEuPathDB" id="VectorBase:AEPI002557"/>
<dbReference type="AlphaFoldDB" id="A0A182P6K9"/>
<evidence type="ECO:0000313" key="1">
    <source>
        <dbReference type="EnsemblMetazoa" id="AEPI002557-PA"/>
    </source>
</evidence>